<dbReference type="STRING" id="1121455.SAMN02745728_01482"/>
<accession>A0A1M7T2W4</accession>
<reference evidence="2 3" key="1">
    <citation type="submission" date="2016-12" db="EMBL/GenBank/DDBJ databases">
        <authorList>
            <person name="Song W.-J."/>
            <person name="Kurnit D.M."/>
        </authorList>
    </citation>
    <scope>NUCLEOTIDE SEQUENCE [LARGE SCALE GENOMIC DNA]</scope>
    <source>
        <strain evidence="2 3">DSM 11393</strain>
    </source>
</reference>
<dbReference type="Proteomes" id="UP000186469">
    <property type="component" value="Unassembled WGS sequence"/>
</dbReference>
<sequence>MKNTNQLVFYRSVFYLYIASILFIGISLFMSFHSFGNSSILFLILEFIILCWFIKFPYLGWICLKKQQQWGFLDYTELCNKLSSSSIKSEKADLKSCIWIVSKRTTKALITFIVASIAYIVYFVLDENQITLYYDTLIFCIIIILFLYSLFQFIISLVESF</sequence>
<dbReference type="AlphaFoldDB" id="A0A1M7T2W4"/>
<keyword evidence="1" id="KW-0812">Transmembrane</keyword>
<keyword evidence="1" id="KW-1133">Transmembrane helix</keyword>
<feature type="transmembrane region" description="Helical" evidence="1">
    <location>
        <begin position="40"/>
        <end position="64"/>
    </location>
</feature>
<feature type="transmembrane region" description="Helical" evidence="1">
    <location>
        <begin position="131"/>
        <end position="158"/>
    </location>
</feature>
<feature type="transmembrane region" description="Helical" evidence="1">
    <location>
        <begin position="108"/>
        <end position="125"/>
    </location>
</feature>
<proteinExistence type="predicted"/>
<protein>
    <submittedName>
        <fullName evidence="2">Uncharacterized protein</fullName>
    </submittedName>
</protein>
<dbReference type="RefSeq" id="WP_072697172.1">
    <property type="nucleotide sequence ID" value="NZ_FRDI01000006.1"/>
</dbReference>
<keyword evidence="1" id="KW-0472">Membrane</keyword>
<organism evidence="2 3">
    <name type="scientific">Desulfovibrio litoralis DSM 11393</name>
    <dbReference type="NCBI Taxonomy" id="1121455"/>
    <lineage>
        <taxon>Bacteria</taxon>
        <taxon>Pseudomonadati</taxon>
        <taxon>Thermodesulfobacteriota</taxon>
        <taxon>Desulfovibrionia</taxon>
        <taxon>Desulfovibrionales</taxon>
        <taxon>Desulfovibrionaceae</taxon>
        <taxon>Desulfovibrio</taxon>
    </lineage>
</organism>
<gene>
    <name evidence="2" type="ORF">SAMN02745728_01482</name>
</gene>
<keyword evidence="3" id="KW-1185">Reference proteome</keyword>
<dbReference type="EMBL" id="FRDI01000006">
    <property type="protein sequence ID" value="SHN65002.1"/>
    <property type="molecule type" value="Genomic_DNA"/>
</dbReference>
<name>A0A1M7T2W4_9BACT</name>
<feature type="transmembrane region" description="Helical" evidence="1">
    <location>
        <begin position="12"/>
        <end position="34"/>
    </location>
</feature>
<evidence type="ECO:0000313" key="2">
    <source>
        <dbReference type="EMBL" id="SHN65002.1"/>
    </source>
</evidence>
<evidence type="ECO:0000313" key="3">
    <source>
        <dbReference type="Proteomes" id="UP000186469"/>
    </source>
</evidence>
<evidence type="ECO:0000256" key="1">
    <source>
        <dbReference type="SAM" id="Phobius"/>
    </source>
</evidence>